<evidence type="ECO:0000313" key="5">
    <source>
        <dbReference type="EMBL" id="WLR99342.1"/>
    </source>
</evidence>
<dbReference type="PANTHER" id="PTHR30036">
    <property type="entry name" value="D-XYLOSE-BINDING PERIPLASMIC PROTEIN"/>
    <property type="match status" value="1"/>
</dbReference>
<organism evidence="5 6">
    <name type="scientific">Shinella sumterensis</name>
    <dbReference type="NCBI Taxonomy" id="1967501"/>
    <lineage>
        <taxon>Bacteria</taxon>
        <taxon>Pseudomonadati</taxon>
        <taxon>Pseudomonadota</taxon>
        <taxon>Alphaproteobacteria</taxon>
        <taxon>Hyphomicrobiales</taxon>
        <taxon>Rhizobiaceae</taxon>
        <taxon>Shinella</taxon>
    </lineage>
</organism>
<evidence type="ECO:0000256" key="1">
    <source>
        <dbReference type="ARBA" id="ARBA00004418"/>
    </source>
</evidence>
<geneLocation type="plasmid" evidence="5 6">
    <name>unnamed1</name>
</geneLocation>
<evidence type="ECO:0000256" key="3">
    <source>
        <dbReference type="SAM" id="SignalP"/>
    </source>
</evidence>
<evidence type="ECO:0000259" key="4">
    <source>
        <dbReference type="Pfam" id="PF13407"/>
    </source>
</evidence>
<accession>A0AA50CRI1</accession>
<dbReference type="SUPFAM" id="SSF53822">
    <property type="entry name" value="Periplasmic binding protein-like I"/>
    <property type="match status" value="1"/>
</dbReference>
<comment type="subcellular location">
    <subcellularLocation>
        <location evidence="1">Periplasm</location>
    </subcellularLocation>
</comment>
<evidence type="ECO:0000256" key="2">
    <source>
        <dbReference type="ARBA" id="ARBA00007639"/>
    </source>
</evidence>
<dbReference type="GO" id="GO:0030246">
    <property type="term" value="F:carbohydrate binding"/>
    <property type="evidence" value="ECO:0007669"/>
    <property type="project" value="TreeGrafter"/>
</dbReference>
<dbReference type="InterPro" id="IPR028082">
    <property type="entry name" value="Peripla_BP_I"/>
</dbReference>
<evidence type="ECO:0000313" key="6">
    <source>
        <dbReference type="Proteomes" id="UP001234585"/>
    </source>
</evidence>
<dbReference type="Gene3D" id="3.40.50.2300">
    <property type="match status" value="2"/>
</dbReference>
<feature type="chain" id="PRO_5041338341" evidence="3">
    <location>
        <begin position="28"/>
        <end position="338"/>
    </location>
</feature>
<dbReference type="Pfam" id="PF13407">
    <property type="entry name" value="Peripla_BP_4"/>
    <property type="match status" value="1"/>
</dbReference>
<dbReference type="EMBL" id="CP132303">
    <property type="protein sequence ID" value="WLR99342.1"/>
    <property type="molecule type" value="Genomic_DNA"/>
</dbReference>
<comment type="similarity">
    <text evidence="2">Belongs to the bacterial solute-binding protein 2 family.</text>
</comment>
<dbReference type="PANTHER" id="PTHR30036:SF7">
    <property type="entry name" value="ABC TRANSPORTER PERIPLASMIC-BINDING PROTEIN YPHF"/>
    <property type="match status" value="1"/>
</dbReference>
<sequence length="338" mass="35930">MSLSRSLKFTLSSAAIALCAVGATANAADREFALVFKVLNNAFSPPIDAGCKDAAKKLGDVTCTYIGPTEYDEAKQVQLAQDMITRGVDGLGISAGNPKAMARILKMANDKGIPVVTFDTDVLPEDAGLRATYIGTDNYSFGVELAKKVLENKKEGGTVCIQSGAPASENLKARVQGIRDTLAGASKDQPVATLTGQNGWTEPAGCPVYNNDDIALAAQQVRDVMTNHPDLSAFVAVGGWAQYAPQAYKQAMEPLKERLDKKDLVVVFGDNFGPQLPLLAEGLSHYNIGQRPYDMGYETIMALDKLTKGEKLEPFIQTGTETCTPADALTTCGKVAAK</sequence>
<dbReference type="GO" id="GO:0030288">
    <property type="term" value="C:outer membrane-bounded periplasmic space"/>
    <property type="evidence" value="ECO:0007669"/>
    <property type="project" value="TreeGrafter"/>
</dbReference>
<dbReference type="RefSeq" id="WP_306038735.1">
    <property type="nucleotide sequence ID" value="NZ_CP132303.1"/>
</dbReference>
<dbReference type="InterPro" id="IPR025997">
    <property type="entry name" value="SBP_2_dom"/>
</dbReference>
<name>A0AA50CRI1_9HYPH</name>
<feature type="signal peptide" evidence="3">
    <location>
        <begin position="1"/>
        <end position="27"/>
    </location>
</feature>
<keyword evidence="6" id="KW-1185">Reference proteome</keyword>
<dbReference type="InterPro" id="IPR050555">
    <property type="entry name" value="Bact_Solute-Bind_Prot2"/>
</dbReference>
<keyword evidence="3" id="KW-0732">Signal</keyword>
<keyword evidence="5" id="KW-0614">Plasmid</keyword>
<gene>
    <name evidence="5" type="ORF">Q9313_21385</name>
</gene>
<feature type="domain" description="Periplasmic binding protein" evidence="4">
    <location>
        <begin position="32"/>
        <end position="311"/>
    </location>
</feature>
<dbReference type="CDD" id="cd06314">
    <property type="entry name" value="PBP1_tmGBP"/>
    <property type="match status" value="1"/>
</dbReference>
<proteinExistence type="inferred from homology"/>
<protein>
    <submittedName>
        <fullName evidence="5">Sugar-binding protein</fullName>
    </submittedName>
</protein>
<dbReference type="Proteomes" id="UP001234585">
    <property type="component" value="Plasmid unnamed1"/>
</dbReference>
<dbReference type="AlphaFoldDB" id="A0AA50CRI1"/>
<reference evidence="5 6" key="1">
    <citation type="submission" date="2023-08" db="EMBL/GenBank/DDBJ databases">
        <title>Pathogen: clinical or host-associated sample.</title>
        <authorList>
            <person name="Hergert J."/>
            <person name="Casey R."/>
            <person name="Wagner J."/>
            <person name="Young E.L."/>
            <person name="Oakeson K.F."/>
        </authorList>
    </citation>
    <scope>NUCLEOTIDE SEQUENCE [LARGE SCALE GENOMIC DNA]</scope>
    <source>
        <strain evidence="5 6">1760953</strain>
        <plasmid evidence="5 6">unnamed1</plasmid>
    </source>
</reference>